<keyword evidence="5" id="KW-0238">DNA-binding</keyword>
<dbReference type="GO" id="GO:0046983">
    <property type="term" value="F:protein dimerization activity"/>
    <property type="evidence" value="ECO:0007669"/>
    <property type="project" value="InterPro"/>
</dbReference>
<comment type="subcellular location">
    <subcellularLocation>
        <location evidence="1">Nucleus</location>
    </subcellularLocation>
</comment>
<reference evidence="13" key="5">
    <citation type="submission" date="2011-05" db="EMBL/GenBank/DDBJ databases">
        <authorList>
            <consortium name="VectorBase"/>
        </authorList>
    </citation>
    <scope>NUCLEOTIDE SEQUENCE</scope>
    <source>
        <strain evidence="13">PEST</strain>
    </source>
</reference>
<dbReference type="Gene3D" id="3.30.450.20">
    <property type="entry name" value="PAS domain"/>
    <property type="match status" value="2"/>
</dbReference>
<dbReference type="InterPro" id="IPR001610">
    <property type="entry name" value="PAC"/>
</dbReference>
<keyword evidence="9" id="KW-0379">Hydroxylation</keyword>
<feature type="compositionally biased region" description="Low complexity" evidence="10">
    <location>
        <begin position="1415"/>
        <end position="1435"/>
    </location>
</feature>
<dbReference type="PhylomeDB" id="Q7PRA0"/>
<keyword evidence="8" id="KW-0539">Nucleus</keyword>
<feature type="region of interest" description="Disordered" evidence="10">
    <location>
        <begin position="927"/>
        <end position="1016"/>
    </location>
</feature>
<dbReference type="CDD" id="cd00130">
    <property type="entry name" value="PAS"/>
    <property type="match status" value="2"/>
</dbReference>
<dbReference type="VEuPathDB" id="VectorBase:AGAP002942"/>
<dbReference type="PANTHER" id="PTHR23043:SF17">
    <property type="entry name" value="PROTEIN SIMILAR"/>
    <property type="match status" value="1"/>
</dbReference>
<feature type="region of interest" description="Disordered" evidence="10">
    <location>
        <begin position="1028"/>
        <end position="1053"/>
    </location>
</feature>
<dbReference type="NCBIfam" id="TIGR00229">
    <property type="entry name" value="sensory_box"/>
    <property type="match status" value="1"/>
</dbReference>
<evidence type="ECO:0000256" key="7">
    <source>
        <dbReference type="ARBA" id="ARBA00023163"/>
    </source>
</evidence>
<feature type="region of interest" description="Disordered" evidence="10">
    <location>
        <begin position="1186"/>
        <end position="1215"/>
    </location>
</feature>
<evidence type="ECO:0000259" key="11">
    <source>
        <dbReference type="PROSITE" id="PS50112"/>
    </source>
</evidence>
<dbReference type="InterPro" id="IPR000014">
    <property type="entry name" value="PAS"/>
</dbReference>
<name>Q7PRA0_ANOGA</name>
<feature type="domain" description="PAS" evidence="11">
    <location>
        <begin position="390"/>
        <end position="439"/>
    </location>
</feature>
<dbReference type="SUPFAM" id="SSF47459">
    <property type="entry name" value="HLH, helix-loop-helix DNA-binding domain"/>
    <property type="match status" value="1"/>
</dbReference>
<dbReference type="PANTHER" id="PTHR23043">
    <property type="entry name" value="HYPOXIA-INDUCIBLE FACTOR 1 ALPHA"/>
    <property type="match status" value="1"/>
</dbReference>
<dbReference type="FunFam" id="3.30.450.20:FF:000101">
    <property type="entry name" value="Similar, isoform B"/>
    <property type="match status" value="1"/>
</dbReference>
<dbReference type="HOGENOM" id="CLU_240125_0_0_1"/>
<dbReference type="EMBL" id="AAAB01008859">
    <property type="protein sequence ID" value="EAA07597.6"/>
    <property type="molecule type" value="Genomic_DNA"/>
</dbReference>
<dbReference type="GO" id="GO:0005634">
    <property type="term" value="C:nucleus"/>
    <property type="evidence" value="ECO:0007669"/>
    <property type="project" value="UniProtKB-SubCell"/>
</dbReference>
<evidence type="ECO:0000256" key="1">
    <source>
        <dbReference type="ARBA" id="ARBA00004123"/>
    </source>
</evidence>
<gene>
    <name evidence="13" type="ORF">AgaP_AGAP002942</name>
</gene>
<dbReference type="SUPFAM" id="SSF55785">
    <property type="entry name" value="PYP-like sensor domain (PAS domain)"/>
    <property type="match status" value="2"/>
</dbReference>
<keyword evidence="7" id="KW-0804">Transcription</keyword>
<dbReference type="STRING" id="7165.Q7PRA0"/>
<keyword evidence="6" id="KW-0010">Activator</keyword>
<dbReference type="eggNOG" id="KOG3558">
    <property type="taxonomic scope" value="Eukaryota"/>
</dbReference>
<dbReference type="InterPro" id="IPR036638">
    <property type="entry name" value="HLH_DNA-bd_sf"/>
</dbReference>
<evidence type="ECO:0000256" key="6">
    <source>
        <dbReference type="ARBA" id="ARBA00023159"/>
    </source>
</evidence>
<dbReference type="InterPro" id="IPR013655">
    <property type="entry name" value="PAS_fold_3"/>
</dbReference>
<dbReference type="Pfam" id="PF00989">
    <property type="entry name" value="PAS"/>
    <property type="match status" value="1"/>
</dbReference>
<dbReference type="GO" id="GO:0045944">
    <property type="term" value="P:positive regulation of transcription by RNA polymerase II"/>
    <property type="evidence" value="ECO:0007669"/>
    <property type="project" value="UniProtKB-ARBA"/>
</dbReference>
<dbReference type="InterPro" id="IPR035965">
    <property type="entry name" value="PAS-like_dom_sf"/>
</dbReference>
<evidence type="ECO:0000313" key="13">
    <source>
        <dbReference type="EMBL" id="EAA07597.6"/>
    </source>
</evidence>
<feature type="compositionally biased region" description="Polar residues" evidence="10">
    <location>
        <begin position="1"/>
        <end position="12"/>
    </location>
</feature>
<organism evidence="13">
    <name type="scientific">Anopheles gambiae</name>
    <name type="common">African malaria mosquito</name>
    <dbReference type="NCBI Taxonomy" id="7165"/>
    <lineage>
        <taxon>Eukaryota</taxon>
        <taxon>Metazoa</taxon>
        <taxon>Ecdysozoa</taxon>
        <taxon>Arthropoda</taxon>
        <taxon>Hexapoda</taxon>
        <taxon>Insecta</taxon>
        <taxon>Pterygota</taxon>
        <taxon>Neoptera</taxon>
        <taxon>Endopterygota</taxon>
        <taxon>Diptera</taxon>
        <taxon>Nematocera</taxon>
        <taxon>Culicoidea</taxon>
        <taxon>Culicidae</taxon>
        <taxon>Anophelinae</taxon>
        <taxon>Anopheles</taxon>
    </lineage>
</organism>
<feature type="compositionally biased region" description="Polar residues" evidence="10">
    <location>
        <begin position="999"/>
        <end position="1016"/>
    </location>
</feature>
<reference evidence="13" key="3">
    <citation type="journal article" date="2004" name="Trends Parasitol.">
        <title>The Anopheles gambiae genome: an update.</title>
        <authorList>
            <person name="Mongin E."/>
            <person name="Louis C."/>
            <person name="Holt R.A."/>
            <person name="Birney E."/>
            <person name="Collins F.H."/>
        </authorList>
    </citation>
    <scope>NUCLEOTIDE SEQUENCE</scope>
    <source>
        <strain evidence="13">PEST</strain>
    </source>
</reference>
<feature type="compositionally biased region" description="Low complexity" evidence="10">
    <location>
        <begin position="934"/>
        <end position="992"/>
    </location>
</feature>
<dbReference type="Pfam" id="PF08447">
    <property type="entry name" value="PAS_3"/>
    <property type="match status" value="1"/>
</dbReference>
<dbReference type="Pfam" id="PF23171">
    <property type="entry name" value="bHLH_HIF1A"/>
    <property type="match status" value="1"/>
</dbReference>
<evidence type="ECO:0000256" key="3">
    <source>
        <dbReference type="ARBA" id="ARBA00022843"/>
    </source>
</evidence>
<feature type="domain" description="BHLH" evidence="12">
    <location>
        <begin position="132"/>
        <end position="185"/>
    </location>
</feature>
<keyword evidence="3" id="KW-0832">Ubl conjugation</keyword>
<dbReference type="VEuPathDB" id="VectorBase:AGAMI1_008407"/>
<dbReference type="CDD" id="cd11433">
    <property type="entry name" value="bHLH-PAS_HIF"/>
    <property type="match status" value="1"/>
</dbReference>
<feature type="compositionally biased region" description="Gly residues" evidence="10">
    <location>
        <begin position="1452"/>
        <end position="1467"/>
    </location>
</feature>
<accession>Q7PRA0</accession>
<keyword evidence="4" id="KW-0805">Transcription regulation</keyword>
<feature type="region of interest" description="Disordered" evidence="10">
    <location>
        <begin position="1262"/>
        <end position="1304"/>
    </location>
</feature>
<dbReference type="FunFam" id="3.30.450.20:FF:000015">
    <property type="entry name" value="Hypoxia-inducible factor 1-alpha isoform 1"/>
    <property type="match status" value="1"/>
</dbReference>
<comment type="caution">
    <text evidence="13">The sequence shown here is derived from an EMBL/GenBank/DDBJ whole genome shotgun (WGS) entry which is preliminary data.</text>
</comment>
<evidence type="ECO:0000256" key="5">
    <source>
        <dbReference type="ARBA" id="ARBA00023125"/>
    </source>
</evidence>
<feature type="region of interest" description="Disordered" evidence="10">
    <location>
        <begin position="1381"/>
        <end position="1469"/>
    </location>
</feature>
<evidence type="ECO:0000256" key="10">
    <source>
        <dbReference type="SAM" id="MobiDB-lite"/>
    </source>
</evidence>
<dbReference type="InterPro" id="IPR013767">
    <property type="entry name" value="PAS_fold"/>
</dbReference>
<evidence type="ECO:0000259" key="12">
    <source>
        <dbReference type="PROSITE" id="PS50888"/>
    </source>
</evidence>
<feature type="compositionally biased region" description="Low complexity" evidence="10">
    <location>
        <begin position="13"/>
        <end position="23"/>
    </location>
</feature>
<evidence type="ECO:0000256" key="9">
    <source>
        <dbReference type="ARBA" id="ARBA00023278"/>
    </source>
</evidence>
<reference evidence="13" key="2">
    <citation type="submission" date="2002-03" db="EMBL/GenBank/DDBJ databases">
        <authorList>
            <consortium name="The Anopheles Genome Sequencing Consortium"/>
        </authorList>
    </citation>
    <scope>NUCLEOTIDE SEQUENCE</scope>
    <source>
        <strain evidence="13">PEST</strain>
    </source>
</reference>
<feature type="region of interest" description="Disordered" evidence="10">
    <location>
        <begin position="1"/>
        <end position="30"/>
    </location>
</feature>
<evidence type="ECO:0000256" key="2">
    <source>
        <dbReference type="ARBA" id="ARBA00022737"/>
    </source>
</evidence>
<keyword evidence="2" id="KW-0677">Repeat</keyword>
<dbReference type="SMART" id="SM00091">
    <property type="entry name" value="PAS"/>
    <property type="match status" value="2"/>
</dbReference>
<protein>
    <submittedName>
        <fullName evidence="13">AGAP002942-PA</fullName>
    </submittedName>
</protein>
<proteinExistence type="predicted"/>
<dbReference type="PROSITE" id="PS50112">
    <property type="entry name" value="PAS"/>
    <property type="match status" value="2"/>
</dbReference>
<sequence>MAPTAMGSNNDYQHQQQQQQQPQVPSNNHHLVGGAYQPFCQALPPPPARQPSSYGVELGESPELVSLPQNMISAGGSSSSPSFLEQPYVAANYPPCQGPPPWNYAYCYGYYGQEPCPYVNMVDMEDFMNNEKRKEKSRDAARCRRSRETEIFQDLASLLPMRPEEVEHLDKASVMRLSIAFLKARNMLELFPDFQSKEQITIKEDNDVSMDSMEEFQYNEAKLSLKSLGLDPETIALQTLDGFLIILSADGDVTYVSENVNEYLGISQIDIMGQPIWDYSHQCDHDELREALNGRHHSPSELLNGVANSDCRPMENRDFFLRLKCTLTSRGRSVNIKSASYKVLHVTGHIACKDKEGQRQLVAIARPLPHPANIEVPLGSSTFLTQHTLGMKFSYVDDIMLSLLGYKPSDLLGKSLYDCHHGTDAEHLMSTFKHVISKGQSETSRYRFLAKTGGYAWVVTQATVIYDKQKPHSVVCVNYVLSESIGSGRRSGSVKIAPQSEQVVGLYRSLHCFPGQSGLSSISVLRACVRACVTYVIPHRAGVENKDEILSCAQLEARQQLLSQEPDKCAESNSNHSVVCSSNSNDQLLSVEPAVKTVVPIAAAVAQRAGLVEEVKAEETIAIPPSSNLAEPTVVPYVKLVANIGADQNNGNDELLASVGDKVLLCVKNDTPTVVSGEQPVPLHSRALRELNTVPATVPPKPASSTISRPVSVTASIFTSLPPGTGASGTADKARAVNKPTGWGAPQSVTAKLFVTLPPPPVGAGIGGTTAGPSGSKPQHATEKIFAPRTEDMNKGFLMFSEEEPGLTMLKDEPDDLTHLAPTAGDACIPLEESGTFFNEMFEDFIIPDSYTLLQDELCSLDSQDTRLDASSIVVHPVSTSDSLTSSLSVASVASLPLGTAVSGTVDGAASLVSNAGTIAGINGSQTQQQHNYAPSSSASAASPSSLSSSSISVSSSPVPSSPSRSHISSNPNSPSGTSGLGSSASSTVSTVDGRRHSMTTIGSSNHQHNATSNDPFINYRDEVNEVSPSPHLLSPGISKSPESSSLPSLCSPNGSLPEDELAFMSLNMDELDLSMRAPYISMSEVDDLPLLTSDDLLWGVPAAAIEGNATGTSISAFGLSGKFFIKDEFTAIGSAANGTETGSSSLADPSAASLPHTVQHSLPVDKEHSLLLSAVVDTIAANDAGSVAGSSSGSSDLPATNNSNNDSKSTAPSAASSAASIDSSLAALLCGGNVISIQSDTSNLSQQQSIGNQLLISHTNAGNQQEQRHNNQPQPQQSPLQQQQQQQSSLNGSQQRQQEAGPKRIKLSEHNLLPHSMVVLPANVKLCDTWKFDDLLQLNGGSISINTKPGTQQQQQQQQQAIVPQTNIIASFVTTAVKKPSPTGVNGNNKRTLAGVSESADDTAAGNNCKRLKSSSGAGPAPSAPQLLQQLMAPSPVPQKLKSKSRSAQDGGAGGRWPNGHAGGNAGLLQEQSGNSVLMNLLVSGCDKTIPLTPPEILIENTGMVELSSDGNTTRPDMLFNLGDEDDNGVLFSSTNPLIGGQAPLNDALARPLTIQTEQQHGTASGAERGCTPAQGPIGGTPGKLFGGSGASATARNSQFSMLVSPSLLTPTDLEIWRAIQQGQLDPKKIPSGYGSGTAVGAAGLIPKSLSSTPTAQLLSAADLLGGDCAGANLLAELENELVGGGAAGGLSDVGAGSNNGRNAAFRTIAATEEEGSLLQQGMLI</sequence>
<feature type="compositionally biased region" description="Low complexity" evidence="10">
    <location>
        <begin position="1186"/>
        <end position="1196"/>
    </location>
</feature>
<feature type="compositionally biased region" description="Low complexity" evidence="10">
    <location>
        <begin position="1034"/>
        <end position="1053"/>
    </location>
</feature>
<dbReference type="InterPro" id="IPR011598">
    <property type="entry name" value="bHLH_dom"/>
</dbReference>
<feature type="domain" description="PAS" evidence="11">
    <location>
        <begin position="236"/>
        <end position="293"/>
    </location>
</feature>
<dbReference type="SMART" id="SM00086">
    <property type="entry name" value="PAC"/>
    <property type="match status" value="1"/>
</dbReference>
<feature type="compositionally biased region" description="Polar residues" evidence="10">
    <location>
        <begin position="1198"/>
        <end position="1207"/>
    </location>
</feature>
<evidence type="ECO:0000256" key="8">
    <source>
        <dbReference type="ARBA" id="ARBA00023242"/>
    </source>
</evidence>
<evidence type="ECO:0000256" key="4">
    <source>
        <dbReference type="ARBA" id="ARBA00023015"/>
    </source>
</evidence>
<dbReference type="SMART" id="SM00353">
    <property type="entry name" value="HLH"/>
    <property type="match status" value="1"/>
</dbReference>
<dbReference type="GO" id="GO:0003677">
    <property type="term" value="F:DNA binding"/>
    <property type="evidence" value="ECO:0007669"/>
    <property type="project" value="UniProtKB-KW"/>
</dbReference>
<reference evidence="13" key="4">
    <citation type="journal article" date="2007" name="Genome Biol.">
        <title>Update of the Anopheles gambiae PEST genome assembly.</title>
        <authorList>
            <person name="Sharakhova M.V."/>
            <person name="Hammond M.P."/>
            <person name="Lobo N.F."/>
            <person name="Krzywinski J."/>
            <person name="Unger M.F."/>
            <person name="Hillenmeyer M.E."/>
            <person name="Bruggner R.V."/>
            <person name="Birney E."/>
            <person name="Collins F.H."/>
        </authorList>
    </citation>
    <scope>NUCLEOTIDE SEQUENCE</scope>
    <source>
        <strain evidence="13">PEST</strain>
    </source>
</reference>
<reference evidence="13" key="1">
    <citation type="journal article" date="2002" name="Science">
        <title>The genome sequence of the malaria mosquito Anopheles gambiae.</title>
        <authorList>
            <person name="Holt R.A."/>
            <person name="Subramanian G.M."/>
            <person name="Halpern A."/>
            <person name="Sutton G.G."/>
            <person name="Charlab R."/>
            <person name="Nusskern D.R."/>
            <person name="Wincker P."/>
            <person name="Clark A.G."/>
            <person name="Ribeiro J.M."/>
            <person name="Wides R."/>
            <person name="Salzberg S.L."/>
            <person name="Loftus B."/>
            <person name="Yandell M."/>
            <person name="Majoros W.H."/>
            <person name="Rusch D.B."/>
            <person name="Lai Z."/>
            <person name="Kraft C.L."/>
            <person name="Abril J.F."/>
            <person name="Anthouard V."/>
            <person name="Arensburger P."/>
            <person name="Atkinson P.W."/>
            <person name="Baden H."/>
            <person name="de Berardinis V."/>
            <person name="Baldwin D."/>
            <person name="Benes V."/>
            <person name="Biedler J."/>
            <person name="Blass C."/>
            <person name="Bolanos R."/>
            <person name="Boscus D."/>
            <person name="Barnstead M."/>
            <person name="Cai S."/>
            <person name="Center A."/>
            <person name="Chaturverdi K."/>
            <person name="Christophides G.K."/>
            <person name="Chrystal M.A."/>
            <person name="Clamp M."/>
            <person name="Cravchik A."/>
            <person name="Curwen V."/>
            <person name="Dana A."/>
            <person name="Delcher A."/>
            <person name="Dew I."/>
            <person name="Evans C.A."/>
            <person name="Flanigan M."/>
            <person name="Grundschober-Freimoser A."/>
            <person name="Friedli L."/>
            <person name="Gu Z."/>
            <person name="Guan P."/>
            <person name="Guigo R."/>
            <person name="Hillenmeyer M.E."/>
            <person name="Hladun S.L."/>
            <person name="Hogan J.R."/>
            <person name="Hong Y.S."/>
            <person name="Hoover J."/>
            <person name="Jaillon O."/>
            <person name="Ke Z."/>
            <person name="Kodira C."/>
            <person name="Kokoza E."/>
            <person name="Koutsos A."/>
            <person name="Letunic I."/>
            <person name="Levitsky A."/>
            <person name="Liang Y."/>
            <person name="Lin J.J."/>
            <person name="Lobo N.F."/>
            <person name="Lopez J.R."/>
            <person name="Malek J.A."/>
            <person name="McIntosh T.C."/>
            <person name="Meister S."/>
            <person name="Miller J."/>
            <person name="Mobarry C."/>
            <person name="Mongin E."/>
            <person name="Murphy S.D."/>
            <person name="O'Brochta D.A."/>
            <person name="Pfannkoch C."/>
            <person name="Qi R."/>
            <person name="Regier M.A."/>
            <person name="Remington K."/>
            <person name="Shao H."/>
            <person name="Sharakhova M.V."/>
            <person name="Sitter C.D."/>
            <person name="Shetty J."/>
            <person name="Smith T.J."/>
            <person name="Strong R."/>
            <person name="Sun J."/>
            <person name="Thomasova D."/>
            <person name="Ton L.Q."/>
            <person name="Topalis P."/>
            <person name="Tu Z."/>
            <person name="Unger M.F."/>
            <person name="Walenz B."/>
            <person name="Wang A."/>
            <person name="Wang J."/>
            <person name="Wang M."/>
            <person name="Wang X."/>
            <person name="Woodford K.J."/>
            <person name="Wortman J.R."/>
            <person name="Wu M."/>
            <person name="Yao A."/>
            <person name="Zdobnov E.M."/>
            <person name="Zhang H."/>
            <person name="Zhao Q."/>
            <person name="Zhao S."/>
            <person name="Zhu S.C."/>
            <person name="Zhimulev I."/>
            <person name="Coluzzi M."/>
            <person name="della Torre A."/>
            <person name="Roth C.W."/>
            <person name="Louis C."/>
            <person name="Kalush F."/>
            <person name="Mural R.J."/>
            <person name="Myers E.W."/>
            <person name="Adams M.D."/>
            <person name="Smith H.O."/>
            <person name="Broder S."/>
            <person name="Gardner M.J."/>
            <person name="Fraser C.M."/>
            <person name="Birney E."/>
            <person name="Bork P."/>
            <person name="Brey P.T."/>
            <person name="Venter J.C."/>
            <person name="Weissenbach J."/>
            <person name="Kafatos F.C."/>
            <person name="Collins F.H."/>
            <person name="Hoffman S.L."/>
        </authorList>
    </citation>
    <scope>NUCLEOTIDE SEQUENCE [LARGE SCALE GENOMIC DNA]</scope>
    <source>
        <strain evidence="13">PEST</strain>
    </source>
</reference>
<dbReference type="PROSITE" id="PS50888">
    <property type="entry name" value="BHLH"/>
    <property type="match status" value="1"/>
</dbReference>
<dbReference type="PaxDb" id="7165-AGAP002942-PA"/>
<feature type="compositionally biased region" description="Low complexity" evidence="10">
    <location>
        <begin position="1271"/>
        <end position="1299"/>
    </location>
</feature>